<name>A0A5K7Z992_9BACT</name>
<sequence>MDLEKIMEGLSKELTVSLKAMSKAKDLDEKETHSRIVKNISESLGVFFDLAGEMMPFDLDDDDEDLDGDERVIPF</sequence>
<proteinExistence type="predicted"/>
<protein>
    <submittedName>
        <fullName evidence="1">Uncharacterized protein</fullName>
    </submittedName>
</protein>
<reference evidence="1 2" key="1">
    <citation type="submission" date="2019-11" db="EMBL/GenBank/DDBJ databases">
        <title>Comparative genomics of hydrocarbon-degrading Desulfosarcina strains.</title>
        <authorList>
            <person name="Watanabe M."/>
            <person name="Kojima H."/>
            <person name="Fukui M."/>
        </authorList>
    </citation>
    <scope>NUCLEOTIDE SEQUENCE [LARGE SCALE GENOMIC DNA]</scope>
    <source>
        <strain evidence="1 2">PP31</strain>
    </source>
</reference>
<evidence type="ECO:0000313" key="2">
    <source>
        <dbReference type="Proteomes" id="UP000427769"/>
    </source>
</evidence>
<dbReference type="KEGG" id="dwd:DSCW_24610"/>
<accession>A0A5K7Z992</accession>
<organism evidence="1 2">
    <name type="scientific">Desulfosarcina widdelii</name>
    <dbReference type="NCBI Taxonomy" id="947919"/>
    <lineage>
        <taxon>Bacteria</taxon>
        <taxon>Pseudomonadati</taxon>
        <taxon>Thermodesulfobacteriota</taxon>
        <taxon>Desulfobacteria</taxon>
        <taxon>Desulfobacterales</taxon>
        <taxon>Desulfosarcinaceae</taxon>
        <taxon>Desulfosarcina</taxon>
    </lineage>
</organism>
<dbReference type="EMBL" id="AP021875">
    <property type="protein sequence ID" value="BBO75044.1"/>
    <property type="molecule type" value="Genomic_DNA"/>
</dbReference>
<keyword evidence="2" id="KW-1185">Reference proteome</keyword>
<dbReference type="Proteomes" id="UP000427769">
    <property type="component" value="Chromosome"/>
</dbReference>
<dbReference type="RefSeq" id="WP_155304002.1">
    <property type="nucleotide sequence ID" value="NZ_AP021875.1"/>
</dbReference>
<dbReference type="AlphaFoldDB" id="A0A5K7Z992"/>
<evidence type="ECO:0000313" key="1">
    <source>
        <dbReference type="EMBL" id="BBO75044.1"/>
    </source>
</evidence>
<gene>
    <name evidence="1" type="ORF">DSCW_24610</name>
</gene>
<dbReference type="OrthoDB" id="5422469at2"/>